<name>A0AAD1M6L4_9MYCO</name>
<dbReference type="EMBL" id="AP022560">
    <property type="protein sequence ID" value="BBX02942.1"/>
    <property type="molecule type" value="Genomic_DNA"/>
</dbReference>
<dbReference type="AlphaFoldDB" id="A0AAD1M6L4"/>
<gene>
    <name evidence="2" type="ORF">MMOR_38780</name>
</gene>
<reference evidence="2 3" key="1">
    <citation type="journal article" date="2019" name="Emerg. Microbes Infect.">
        <title>Comprehensive subspecies identification of 175 nontuberculous mycobacteria species based on 7547 genomic profiles.</title>
        <authorList>
            <person name="Matsumoto Y."/>
            <person name="Kinjo T."/>
            <person name="Motooka D."/>
            <person name="Nabeya D."/>
            <person name="Jung N."/>
            <person name="Uechi K."/>
            <person name="Horii T."/>
            <person name="Iida T."/>
            <person name="Fujita J."/>
            <person name="Nakamura S."/>
        </authorList>
    </citation>
    <scope>NUCLEOTIDE SEQUENCE [LARGE SCALE GENOMIC DNA]</scope>
    <source>
        <strain evidence="2 3">JCM 6375</strain>
    </source>
</reference>
<organism evidence="2 3">
    <name type="scientific">Mycolicibacterium moriokaense</name>
    <dbReference type="NCBI Taxonomy" id="39691"/>
    <lineage>
        <taxon>Bacteria</taxon>
        <taxon>Bacillati</taxon>
        <taxon>Actinomycetota</taxon>
        <taxon>Actinomycetes</taxon>
        <taxon>Mycobacteriales</taxon>
        <taxon>Mycobacteriaceae</taxon>
        <taxon>Mycolicibacterium</taxon>
    </lineage>
</organism>
<feature type="region of interest" description="Disordered" evidence="1">
    <location>
        <begin position="1"/>
        <end position="20"/>
    </location>
</feature>
<accession>A0AAD1M6L4</accession>
<evidence type="ECO:0000256" key="1">
    <source>
        <dbReference type="SAM" id="MobiDB-lite"/>
    </source>
</evidence>
<dbReference type="Proteomes" id="UP000466681">
    <property type="component" value="Chromosome"/>
</dbReference>
<evidence type="ECO:0000313" key="3">
    <source>
        <dbReference type="Proteomes" id="UP000466681"/>
    </source>
</evidence>
<dbReference type="KEGG" id="mmor:MMOR_38780"/>
<evidence type="ECO:0000313" key="2">
    <source>
        <dbReference type="EMBL" id="BBX02942.1"/>
    </source>
</evidence>
<proteinExistence type="predicted"/>
<sequence>MFEHVAHTGPGPQWRRRQETTVPHRLLGIRHTTPDPDAALGRATQIAQVGMYDGRMSDDD</sequence>
<protein>
    <submittedName>
        <fullName evidence="2">Uncharacterized protein</fullName>
    </submittedName>
</protein>
<keyword evidence="3" id="KW-1185">Reference proteome</keyword>